<dbReference type="AlphaFoldDB" id="A0A183BJ50"/>
<reference evidence="1" key="1">
    <citation type="submission" date="2013-12" db="EMBL/GenBank/DDBJ databases">
        <authorList>
            <person name="Aslett M."/>
        </authorList>
    </citation>
    <scope>NUCLEOTIDE SEQUENCE [LARGE SCALE GENOMIC DNA]</scope>
    <source>
        <strain evidence="1">Lindley</strain>
    </source>
</reference>
<organism evidence="1 2">
    <name type="scientific">Globodera pallida</name>
    <name type="common">Potato cyst nematode worm</name>
    <name type="synonym">Heterodera pallida</name>
    <dbReference type="NCBI Taxonomy" id="36090"/>
    <lineage>
        <taxon>Eukaryota</taxon>
        <taxon>Metazoa</taxon>
        <taxon>Ecdysozoa</taxon>
        <taxon>Nematoda</taxon>
        <taxon>Chromadorea</taxon>
        <taxon>Rhabditida</taxon>
        <taxon>Tylenchina</taxon>
        <taxon>Tylenchomorpha</taxon>
        <taxon>Tylenchoidea</taxon>
        <taxon>Heteroderidae</taxon>
        <taxon>Heteroderinae</taxon>
        <taxon>Globodera</taxon>
    </lineage>
</organism>
<dbReference type="Proteomes" id="UP000050741">
    <property type="component" value="Unassembled WGS sequence"/>
</dbReference>
<reference evidence="1" key="2">
    <citation type="submission" date="2014-05" db="EMBL/GenBank/DDBJ databases">
        <title>The genome and life-stage specific transcriptomes of Globodera pallida elucidate key aspects of plant parasitism by a cyst nematode.</title>
        <authorList>
            <person name="Cotton J.A."/>
            <person name="Lilley C.J."/>
            <person name="Jones L.M."/>
            <person name="Kikuchi T."/>
            <person name="Reid A.J."/>
            <person name="Thorpe P."/>
            <person name="Tsai I.J."/>
            <person name="Beasley H."/>
            <person name="Blok V."/>
            <person name="Cock P.J.A."/>
            <person name="Van den Akker S.E."/>
            <person name="Holroyd N."/>
            <person name="Hunt M."/>
            <person name="Mantelin S."/>
            <person name="Naghra H."/>
            <person name="Pain A."/>
            <person name="Palomares-Rius J.E."/>
            <person name="Zarowiecki M."/>
            <person name="Berriman M."/>
            <person name="Jones J.T."/>
            <person name="Urwin P.E."/>
        </authorList>
    </citation>
    <scope>NUCLEOTIDE SEQUENCE [LARGE SCALE GENOMIC DNA]</scope>
    <source>
        <strain evidence="1">Lindley</strain>
    </source>
</reference>
<reference evidence="2" key="3">
    <citation type="submission" date="2016-06" db="UniProtKB">
        <authorList>
            <consortium name="WormBaseParasite"/>
        </authorList>
    </citation>
    <scope>IDENTIFICATION</scope>
</reference>
<protein>
    <submittedName>
        <fullName evidence="2">ML domain-containing protein</fullName>
    </submittedName>
</protein>
<proteinExistence type="predicted"/>
<keyword evidence="1" id="KW-1185">Reference proteome</keyword>
<accession>A0A183BJ50</accession>
<dbReference type="WBParaSite" id="GPLIN_000062900">
    <property type="protein sequence ID" value="GPLIN_000062900"/>
    <property type="gene ID" value="GPLIN_000062900"/>
</dbReference>
<evidence type="ECO:0000313" key="2">
    <source>
        <dbReference type="WBParaSite" id="GPLIN_000062900"/>
    </source>
</evidence>
<evidence type="ECO:0000313" key="1">
    <source>
        <dbReference type="Proteomes" id="UP000050741"/>
    </source>
</evidence>
<sequence>MQPPGGHFQAVVGDCPYGASLSHCPIDAKINWKPPLQAVQLVQYVNVTTSGRDYACPPWRSATNSSRVG</sequence>
<name>A0A183BJ50_GLOPA</name>